<sequence length="127" mass="14187">GVEIMVLPTIPINNNGVQYKRNSNKTIAEFKSIKEVPNGIGFAFDTDKIEPGERSAKWYQLRFPLLFSLDKELREDPEMLAASLDNVHICNNGLIPMILAEYSYKVGIGEIKKRVFAIAGMAVQGDD</sequence>
<evidence type="ECO:0000313" key="1">
    <source>
        <dbReference type="EMBL" id="RQD88831.1"/>
    </source>
</evidence>
<proteinExistence type="predicted"/>
<comment type="caution">
    <text evidence="1">The sequence shown here is derived from an EMBL/GenBank/DDBJ whole genome shotgun (WGS) entry which is preliminary data.</text>
</comment>
<reference evidence="1 2" key="1">
    <citation type="submission" date="2018-08" db="EMBL/GenBank/DDBJ databases">
        <title>The metabolism and importance of syntrophic acetate oxidation coupled to methane or sulfide production in haloalkaline environments.</title>
        <authorList>
            <person name="Timmers P.H.A."/>
            <person name="Vavourakis C.D."/>
            <person name="Sorokin D.Y."/>
            <person name="Sinninghe Damste J.S."/>
            <person name="Muyzer G."/>
            <person name="Stams A.J.M."/>
            <person name="Plugge C.M."/>
        </authorList>
    </citation>
    <scope>NUCLEOTIDE SEQUENCE [LARGE SCALE GENOMIC DNA]</scope>
    <source>
        <strain evidence="1">MSAO_Arc3</strain>
    </source>
</reference>
<organism evidence="1 2">
    <name type="scientific">Methanosalsum natronophilum</name>
    <dbReference type="NCBI Taxonomy" id="768733"/>
    <lineage>
        <taxon>Archaea</taxon>
        <taxon>Methanobacteriati</taxon>
        <taxon>Methanobacteriota</taxon>
        <taxon>Stenosarchaea group</taxon>
        <taxon>Methanomicrobia</taxon>
        <taxon>Methanosarcinales</taxon>
        <taxon>Methanosarcinaceae</taxon>
        <taxon>Methanosalsum</taxon>
    </lineage>
</organism>
<feature type="non-terminal residue" evidence="1">
    <location>
        <position position="1"/>
    </location>
</feature>
<gene>
    <name evidence="1" type="ORF">D5R95_02700</name>
</gene>
<evidence type="ECO:0000313" key="2">
    <source>
        <dbReference type="Proteomes" id="UP000284763"/>
    </source>
</evidence>
<dbReference type="AlphaFoldDB" id="A0A3R7XVB2"/>
<name>A0A3R7XVB2_9EURY</name>
<dbReference type="EMBL" id="QZAB01000183">
    <property type="protein sequence ID" value="RQD88831.1"/>
    <property type="molecule type" value="Genomic_DNA"/>
</dbReference>
<dbReference type="Proteomes" id="UP000284763">
    <property type="component" value="Unassembled WGS sequence"/>
</dbReference>
<accession>A0A3R7XVB2</accession>
<protein>
    <submittedName>
        <fullName evidence="1">Uncharacterized protein</fullName>
    </submittedName>
</protein>